<accession>I0CEF6</accession>
<feature type="region of interest" description="Disordered" evidence="1">
    <location>
        <begin position="1"/>
        <end position="20"/>
    </location>
</feature>
<reference evidence="2" key="1">
    <citation type="submission" date="2011-12" db="EMBL/GenBank/DDBJ databases">
        <title>Complete nucleotide sequence of Streptomyces circular plasmid pCQ4.</title>
        <authorList>
            <person name="Cheng Q."/>
            <person name="Tian X."/>
            <person name="Qin Z."/>
        </authorList>
    </citation>
    <scope>NUCLEOTIDE SEQUENCE</scope>
    <source>
        <strain evidence="2">W75</strain>
        <plasmid evidence="2">pCQ4</plasmid>
    </source>
</reference>
<proteinExistence type="predicted"/>
<dbReference type="EMBL" id="JQ340175">
    <property type="protein sequence ID" value="AFH75169.1"/>
    <property type="molecule type" value="Genomic_DNA"/>
</dbReference>
<sequence length="139" mass="15115">MHSPYGPVHTPGNAVPNIDDTELGRALDSLHGVHPGLTLVADGLRHIAHDRHNITRIPTILNALAGDPHGHSLIDVIGHLVARLTDADQTPALRQLNLDEQKTVQQLGEESLYRLTDWELQEPAAEAAVVLDEIESKST</sequence>
<organism evidence="2">
    <name type="scientific">Streptomyces sp. W75</name>
    <dbReference type="NCBI Taxonomy" id="1170711"/>
    <lineage>
        <taxon>Bacteria</taxon>
        <taxon>Bacillati</taxon>
        <taxon>Actinomycetota</taxon>
        <taxon>Actinomycetes</taxon>
        <taxon>Kitasatosporales</taxon>
        <taxon>Streptomycetaceae</taxon>
        <taxon>Streptomyces</taxon>
    </lineage>
</organism>
<name>I0CEF6_9ACTN</name>
<keyword evidence="2" id="KW-0614">Plasmid</keyword>
<dbReference type="AlphaFoldDB" id="I0CEF6"/>
<gene>
    <name evidence="2" type="ORF">pCQ4.44</name>
</gene>
<evidence type="ECO:0000313" key="2">
    <source>
        <dbReference type="EMBL" id="AFH75169.1"/>
    </source>
</evidence>
<evidence type="ECO:0000256" key="1">
    <source>
        <dbReference type="SAM" id="MobiDB-lite"/>
    </source>
</evidence>
<geneLocation type="plasmid" evidence="2">
    <name>pCQ4</name>
</geneLocation>
<dbReference type="RefSeq" id="WP_015060983.1">
    <property type="nucleotide sequence ID" value="NC_019307.1"/>
</dbReference>
<protein>
    <submittedName>
        <fullName evidence="2">Uncharacterized protein</fullName>
    </submittedName>
</protein>